<evidence type="ECO:0000313" key="3">
    <source>
        <dbReference type="Proteomes" id="UP000547209"/>
    </source>
</evidence>
<dbReference type="Proteomes" id="UP000547209">
    <property type="component" value="Unassembled WGS sequence"/>
</dbReference>
<protein>
    <submittedName>
        <fullName evidence="2">Uncharacterized protein</fullName>
    </submittedName>
</protein>
<dbReference type="AlphaFoldDB" id="A0A7X0RM75"/>
<dbReference type="EMBL" id="JACJVP010000005">
    <property type="protein sequence ID" value="MBB6669921.1"/>
    <property type="molecule type" value="Genomic_DNA"/>
</dbReference>
<evidence type="ECO:0000256" key="1">
    <source>
        <dbReference type="SAM" id="Coils"/>
    </source>
</evidence>
<accession>A0A7X0RM75</accession>
<evidence type="ECO:0000313" key="2">
    <source>
        <dbReference type="EMBL" id="MBB6669921.1"/>
    </source>
</evidence>
<keyword evidence="3" id="KW-1185">Reference proteome</keyword>
<organism evidence="2 3">
    <name type="scientific">Cohnella nanjingensis</name>
    <dbReference type="NCBI Taxonomy" id="1387779"/>
    <lineage>
        <taxon>Bacteria</taxon>
        <taxon>Bacillati</taxon>
        <taxon>Bacillota</taxon>
        <taxon>Bacilli</taxon>
        <taxon>Bacillales</taxon>
        <taxon>Paenibacillaceae</taxon>
        <taxon>Cohnella</taxon>
    </lineage>
</organism>
<name>A0A7X0RM75_9BACL</name>
<dbReference type="SUPFAM" id="SSF57997">
    <property type="entry name" value="Tropomyosin"/>
    <property type="match status" value="1"/>
</dbReference>
<reference evidence="2 3" key="1">
    <citation type="submission" date="2020-08" db="EMBL/GenBank/DDBJ databases">
        <title>Cohnella phylogeny.</title>
        <authorList>
            <person name="Dunlap C."/>
        </authorList>
    </citation>
    <scope>NUCLEOTIDE SEQUENCE [LARGE SCALE GENOMIC DNA]</scope>
    <source>
        <strain evidence="2 3">DSM 28246</strain>
    </source>
</reference>
<gene>
    <name evidence="2" type="ORF">H7C19_04375</name>
</gene>
<proteinExistence type="predicted"/>
<comment type="caution">
    <text evidence="2">The sequence shown here is derived from an EMBL/GenBank/DDBJ whole genome shotgun (WGS) entry which is preliminary data.</text>
</comment>
<feature type="coiled-coil region" evidence="1">
    <location>
        <begin position="5"/>
        <end position="95"/>
    </location>
</feature>
<keyword evidence="1" id="KW-0175">Coiled coil</keyword>
<dbReference type="Gene3D" id="1.20.5.340">
    <property type="match status" value="1"/>
</dbReference>
<sequence length="129" mass="15445">MDEMLRMIVDKLDRMEQKLDSVEKNQERFEQKLEKFEQKLDSVEKNQEKFEQKLEKFEQKLDSVEKNQEKFEQKLDSVEKKLDRIEIKVDATFEQVAKNTEHEAVFNELAATVEDHSTDIRLLKKLVAN</sequence>
<dbReference type="RefSeq" id="WP_185141363.1">
    <property type="nucleotide sequence ID" value="NZ_JACJVP010000005.1"/>
</dbReference>